<dbReference type="EMBL" id="LFMY01000012">
    <property type="protein sequence ID" value="OKL57200.1"/>
    <property type="molecule type" value="Genomic_DNA"/>
</dbReference>
<gene>
    <name evidence="3" type="ORF">UA08_07661</name>
</gene>
<comment type="caution">
    <text evidence="3">The sequence shown here is derived from an EMBL/GenBank/DDBJ whole genome shotgun (WGS) entry which is preliminary data.</text>
</comment>
<feature type="region of interest" description="Disordered" evidence="2">
    <location>
        <begin position="272"/>
        <end position="292"/>
    </location>
</feature>
<feature type="compositionally biased region" description="Low complexity" evidence="2">
    <location>
        <begin position="800"/>
        <end position="829"/>
    </location>
</feature>
<organism evidence="3 4">
    <name type="scientific">Talaromyces atroroseus</name>
    <dbReference type="NCBI Taxonomy" id="1441469"/>
    <lineage>
        <taxon>Eukaryota</taxon>
        <taxon>Fungi</taxon>
        <taxon>Dikarya</taxon>
        <taxon>Ascomycota</taxon>
        <taxon>Pezizomycotina</taxon>
        <taxon>Eurotiomycetes</taxon>
        <taxon>Eurotiomycetidae</taxon>
        <taxon>Eurotiales</taxon>
        <taxon>Trichocomaceae</taxon>
        <taxon>Talaromyces</taxon>
        <taxon>Talaromyces sect. Trachyspermi</taxon>
    </lineage>
</organism>
<feature type="coiled-coil region" evidence="1">
    <location>
        <begin position="593"/>
        <end position="672"/>
    </location>
</feature>
<protein>
    <recommendedName>
        <fullName evidence="5">Paramyosin</fullName>
    </recommendedName>
</protein>
<dbReference type="AlphaFoldDB" id="A0A225AAL7"/>
<feature type="compositionally biased region" description="Basic residues" evidence="2">
    <location>
        <begin position="830"/>
        <end position="839"/>
    </location>
</feature>
<dbReference type="GeneID" id="31007417"/>
<evidence type="ECO:0000313" key="3">
    <source>
        <dbReference type="EMBL" id="OKL57200.1"/>
    </source>
</evidence>
<feature type="region of interest" description="Disordered" evidence="2">
    <location>
        <begin position="742"/>
        <end position="855"/>
    </location>
</feature>
<feature type="region of interest" description="Disordered" evidence="2">
    <location>
        <begin position="1"/>
        <end position="48"/>
    </location>
</feature>
<dbReference type="OrthoDB" id="4225368at2759"/>
<proteinExistence type="predicted"/>
<feature type="compositionally biased region" description="Polar residues" evidence="2">
    <location>
        <begin position="846"/>
        <end position="855"/>
    </location>
</feature>
<reference evidence="3 4" key="1">
    <citation type="submission" date="2015-06" db="EMBL/GenBank/DDBJ databases">
        <title>Talaromyces atroroseus IBT 11181 draft genome.</title>
        <authorList>
            <person name="Rasmussen K.B."/>
            <person name="Rasmussen S."/>
            <person name="Petersen B."/>
            <person name="Sicheritz-Ponten T."/>
            <person name="Mortensen U.H."/>
            <person name="Thrane U."/>
        </authorList>
    </citation>
    <scope>NUCLEOTIDE SEQUENCE [LARGE SCALE GENOMIC DNA]</scope>
    <source>
        <strain evidence="3 4">IBT 11181</strain>
    </source>
</reference>
<sequence>MSEISKPFPSAPATSPSRDPRRSSRQENPANVSSVPNPVPAFMPSKPKSYGEKLIESLAGLSTEASTTTALKNEYSRAKKAQLGLNQQYDKLKNLGQFPAAKDLLSRIRDAQTKDIDSLKDQLTARKEAQKALSKHAAALVDAEAKGQNHPSDALRSIEAETKSNKLSVQSVREDFTRLTKETTLANERYTDIQKTSKSHSDELGSLKRAQDENFKLLRRTCDRVDALSDQLRKQTDEQNLSADHKRLSRLDDDVYELKRSLNDRVEAKVEQYLRQRRDPPKLPTGPNQNSLKTLEDRIVDLEKRPLQSSSPTPEYDTLTKRVSDIFSRLKDVETSHQHLTTVVDGVRSIHAMKDDLLTQLIDENHKKIQQQLEETVVKVKAEAASDLEKAMVQVKTEGVKSETGSMASLRESVEIQDQRLQTVETAVGSLETRYSSFTPDSLSLQLLPIVQRHYPPAQALYTIVERFHNTQVQLAQVAHIPGLSAAVENQSRQLAVLASHISRGNEGSNEERKFSAAVIEIQARFSQLQQRINEFEKTLTDRVDDLQAQSRNQDIVAVGSGGNEPQPVKQGLAANHENDLQSQPQGQSTAVTQSTEINAQSVEEKLTDLINEVENKVQSLEQKISDVLGENGLKDTTLNLENLEVALQQHVESLTQQIAQLEDKQETTASVVKFMSARQNASYESNASTLTTVEDLVKSVDALKDQQSANDFQTKIEGIMGEVKELAYRLQEIEQAKAILERRFRGSQSPRPERTPSPVLTNRSELSRRDEEVQSNPSDMNSISSKSQKKEKKKRKLSKAFSSSPQPSLFNSPSSTPLSTPGPDGSSKPPKKKRHKHRTLMDAPNNANNGSAGI</sequence>
<dbReference type="Proteomes" id="UP000214365">
    <property type="component" value="Unassembled WGS sequence"/>
</dbReference>
<evidence type="ECO:0000256" key="1">
    <source>
        <dbReference type="SAM" id="Coils"/>
    </source>
</evidence>
<accession>A0A225AAL7</accession>
<dbReference type="RefSeq" id="XP_020117321.1">
    <property type="nucleotide sequence ID" value="XM_020262579.1"/>
</dbReference>
<evidence type="ECO:0000313" key="4">
    <source>
        <dbReference type="Proteomes" id="UP000214365"/>
    </source>
</evidence>
<feature type="compositionally biased region" description="Basic residues" evidence="2">
    <location>
        <begin position="788"/>
        <end position="799"/>
    </location>
</feature>
<keyword evidence="1" id="KW-0175">Coiled coil</keyword>
<evidence type="ECO:0008006" key="5">
    <source>
        <dbReference type="Google" id="ProtNLM"/>
    </source>
</evidence>
<dbReference type="STRING" id="1441469.A0A225AAL7"/>
<feature type="compositionally biased region" description="Basic and acidic residues" evidence="2">
    <location>
        <begin position="272"/>
        <end position="281"/>
    </location>
</feature>
<evidence type="ECO:0000256" key="2">
    <source>
        <dbReference type="SAM" id="MobiDB-lite"/>
    </source>
</evidence>
<name>A0A225AAL7_TALAT</name>
<keyword evidence="4" id="KW-1185">Reference proteome</keyword>